<feature type="domain" description="PTS EIIB type-2" evidence="3">
    <location>
        <begin position="2"/>
        <end position="98"/>
    </location>
</feature>
<name>A0A5C8DAH7_9SPIR</name>
<dbReference type="InterPro" id="IPR003501">
    <property type="entry name" value="PTS_EIIB_2/3"/>
</dbReference>
<protein>
    <submittedName>
        <fullName evidence="4">PTS sugar transporter subunit IIB</fullName>
    </submittedName>
</protein>
<dbReference type="AlphaFoldDB" id="A0A5C8DAH7"/>
<dbReference type="SUPFAM" id="SSF52794">
    <property type="entry name" value="PTS system IIB component-like"/>
    <property type="match status" value="1"/>
</dbReference>
<keyword evidence="1" id="KW-0808">Transferase</keyword>
<evidence type="ECO:0000256" key="2">
    <source>
        <dbReference type="ARBA" id="ARBA00022683"/>
    </source>
</evidence>
<dbReference type="Pfam" id="PF02302">
    <property type="entry name" value="PTS_IIB"/>
    <property type="match status" value="1"/>
</dbReference>
<dbReference type="Proteomes" id="UP000324638">
    <property type="component" value="Unassembled WGS sequence"/>
</dbReference>
<keyword evidence="4" id="KW-0813">Transport</keyword>
<proteinExistence type="predicted"/>
<dbReference type="GO" id="GO:0009401">
    <property type="term" value="P:phosphoenolpyruvate-dependent sugar phosphotransferase system"/>
    <property type="evidence" value="ECO:0007669"/>
    <property type="project" value="UniProtKB-KW"/>
</dbReference>
<dbReference type="EMBL" id="SAXU01000001">
    <property type="protein sequence ID" value="TXJ21132.1"/>
    <property type="molecule type" value="Genomic_DNA"/>
</dbReference>
<dbReference type="PROSITE" id="PS51099">
    <property type="entry name" value="PTS_EIIB_TYPE_2"/>
    <property type="match status" value="1"/>
</dbReference>
<dbReference type="InterPro" id="IPR013011">
    <property type="entry name" value="PTS_EIIB_2"/>
</dbReference>
<dbReference type="InterPro" id="IPR036095">
    <property type="entry name" value="PTS_EIIB-like_sf"/>
</dbReference>
<keyword evidence="2" id="KW-0598">Phosphotransferase system</keyword>
<dbReference type="RefSeq" id="WP_147739144.1">
    <property type="nucleotide sequence ID" value="NZ_SAXU01000001.1"/>
</dbReference>
<gene>
    <name evidence="4" type="ORF">EPJ79_08375</name>
</gene>
<dbReference type="Gene3D" id="3.40.50.2300">
    <property type="match status" value="1"/>
</dbReference>
<evidence type="ECO:0000313" key="5">
    <source>
        <dbReference type="Proteomes" id="UP000324638"/>
    </source>
</evidence>
<dbReference type="CDD" id="cd05563">
    <property type="entry name" value="PTS_IIB_ascorbate"/>
    <property type="match status" value="1"/>
</dbReference>
<organism evidence="4 5">
    <name type="scientific">Brachyspira aalborgi</name>
    <dbReference type="NCBI Taxonomy" id="29522"/>
    <lineage>
        <taxon>Bacteria</taxon>
        <taxon>Pseudomonadati</taxon>
        <taxon>Spirochaetota</taxon>
        <taxon>Spirochaetia</taxon>
        <taxon>Brachyspirales</taxon>
        <taxon>Brachyspiraceae</taxon>
        <taxon>Brachyspira</taxon>
    </lineage>
</organism>
<sequence length="102" mass="11384">MLKVLVSCANGTGTSLMMKKTTENVLKSLEIKDFDIQTCALSGCEHSAVNYDIIFCPVNFIDMFKEAIDKGVKVIGIKNILSESEFKQKLEESGYLEDLKNK</sequence>
<comment type="caution">
    <text evidence="4">The sequence shown here is derived from an EMBL/GenBank/DDBJ whole genome shotgun (WGS) entry which is preliminary data.</text>
</comment>
<evidence type="ECO:0000256" key="1">
    <source>
        <dbReference type="ARBA" id="ARBA00022679"/>
    </source>
</evidence>
<evidence type="ECO:0000259" key="3">
    <source>
        <dbReference type="PROSITE" id="PS51099"/>
    </source>
</evidence>
<accession>A0A5C8DAH7</accession>
<keyword evidence="4" id="KW-0762">Sugar transport</keyword>
<evidence type="ECO:0000313" key="4">
    <source>
        <dbReference type="EMBL" id="TXJ21132.1"/>
    </source>
</evidence>
<dbReference type="GO" id="GO:0008982">
    <property type="term" value="F:protein-N(PI)-phosphohistidine-sugar phosphotransferase activity"/>
    <property type="evidence" value="ECO:0007669"/>
    <property type="project" value="InterPro"/>
</dbReference>
<reference evidence="4 5" key="1">
    <citation type="journal article" date="1992" name="Lakartidningen">
        <title>[Penicillin V and not amoxicillin is the first choice preparation in acute otitis].</title>
        <authorList>
            <person name="Kamme C."/>
            <person name="Lundgren K."/>
            <person name="Prellner K."/>
        </authorList>
    </citation>
    <scope>NUCLEOTIDE SEQUENCE [LARGE SCALE GENOMIC DNA]</scope>
    <source>
        <strain evidence="4 5">513A</strain>
    </source>
</reference>